<evidence type="ECO:0000256" key="1">
    <source>
        <dbReference type="ARBA" id="ARBA00023002"/>
    </source>
</evidence>
<name>A0ABW2Z1W0_9SPHI</name>
<evidence type="ECO:0000313" key="5">
    <source>
        <dbReference type="Proteomes" id="UP001596958"/>
    </source>
</evidence>
<keyword evidence="2" id="KW-0503">Monooxygenase</keyword>
<feature type="domain" description="FAD-binding" evidence="3">
    <location>
        <begin position="5"/>
        <end position="331"/>
    </location>
</feature>
<dbReference type="Proteomes" id="UP001596958">
    <property type="component" value="Unassembled WGS sequence"/>
</dbReference>
<dbReference type="InterPro" id="IPR050493">
    <property type="entry name" value="FAD-dep_Monooxygenase_BioMet"/>
</dbReference>
<evidence type="ECO:0000313" key="4">
    <source>
        <dbReference type="EMBL" id="MFD0751840.1"/>
    </source>
</evidence>
<dbReference type="PANTHER" id="PTHR13789">
    <property type="entry name" value="MONOOXYGENASE"/>
    <property type="match status" value="1"/>
</dbReference>
<evidence type="ECO:0000259" key="3">
    <source>
        <dbReference type="Pfam" id="PF01494"/>
    </source>
</evidence>
<dbReference type="EMBL" id="JBHTHU010000021">
    <property type="protein sequence ID" value="MFD0751840.1"/>
    <property type="molecule type" value="Genomic_DNA"/>
</dbReference>
<dbReference type="Gene3D" id="3.30.9.30">
    <property type="match status" value="1"/>
</dbReference>
<accession>A0ABW2Z1W0</accession>
<organism evidence="4 5">
    <name type="scientific">Mucilaginibacter calamicampi</name>
    <dbReference type="NCBI Taxonomy" id="1302352"/>
    <lineage>
        <taxon>Bacteria</taxon>
        <taxon>Pseudomonadati</taxon>
        <taxon>Bacteroidota</taxon>
        <taxon>Sphingobacteriia</taxon>
        <taxon>Sphingobacteriales</taxon>
        <taxon>Sphingobacteriaceae</taxon>
        <taxon>Mucilaginibacter</taxon>
    </lineage>
</organism>
<dbReference type="PANTHER" id="PTHR13789:SF268">
    <property type="entry name" value="5-METHYLPHENAZINE-1-CARBOXYLATE 1-MONOOXYGENASE"/>
    <property type="match status" value="1"/>
</dbReference>
<reference evidence="5" key="1">
    <citation type="journal article" date="2019" name="Int. J. Syst. Evol. Microbiol.">
        <title>The Global Catalogue of Microorganisms (GCM) 10K type strain sequencing project: providing services to taxonomists for standard genome sequencing and annotation.</title>
        <authorList>
            <consortium name="The Broad Institute Genomics Platform"/>
            <consortium name="The Broad Institute Genome Sequencing Center for Infectious Disease"/>
            <person name="Wu L."/>
            <person name="Ma J."/>
        </authorList>
    </citation>
    <scope>NUCLEOTIDE SEQUENCE [LARGE SCALE GENOMIC DNA]</scope>
    <source>
        <strain evidence="5">CCUG 63418</strain>
    </source>
</reference>
<dbReference type="NCBIfam" id="NF005720">
    <property type="entry name" value="PRK07538.1"/>
    <property type="match status" value="1"/>
</dbReference>
<dbReference type="Gene3D" id="3.50.50.60">
    <property type="entry name" value="FAD/NAD(P)-binding domain"/>
    <property type="match status" value="1"/>
</dbReference>
<dbReference type="Pfam" id="PF01494">
    <property type="entry name" value="FAD_binding_3"/>
    <property type="match status" value="1"/>
</dbReference>
<evidence type="ECO:0000256" key="2">
    <source>
        <dbReference type="ARBA" id="ARBA00023033"/>
    </source>
</evidence>
<dbReference type="RefSeq" id="WP_377102147.1">
    <property type="nucleotide sequence ID" value="NZ_JBHTHU010000021.1"/>
</dbReference>
<proteinExistence type="predicted"/>
<dbReference type="SUPFAM" id="SSF51905">
    <property type="entry name" value="FAD/NAD(P)-binding domain"/>
    <property type="match status" value="1"/>
</dbReference>
<dbReference type="SUPFAM" id="SSF54373">
    <property type="entry name" value="FAD-linked reductases, C-terminal domain"/>
    <property type="match status" value="1"/>
</dbReference>
<keyword evidence="5" id="KW-1185">Reference proteome</keyword>
<dbReference type="InterPro" id="IPR002938">
    <property type="entry name" value="FAD-bd"/>
</dbReference>
<keyword evidence="1" id="KW-0560">Oxidoreductase</keyword>
<sequence length="415" mass="46320">MNNKKIVIAGGGIGGLTAALSLHNAGFDVSVYESTPEIKPLGVGINLLPHAVRVLTNLGLQEAMADVAVATRELIYFNKFGQKIWGEPRGMFAGYNWPQFSVHRGTFQMLLLQKVKDVIGADQVFTGHHLQFCENTSRGISAVFTDKRSDRQVTVEADALIGADGIHSVVRKQFYPVEGIPKFSGIILHRGTTIAKPFLSGSSMIMAGSRSKKFVAYPITKPDKDGNQLINWIADLQVGEEENIMVRDWNRRADKEKLLKQFQSWEFSWLNIPSLINNAEAVYEFPMSDRDPLPRWTFDRITLLGDAAHPMYPIGSNGASQAILDAECLTECLHRNDEIETALKEFEGIRLPATSNIVLQNRKMGPEEVMQIVEERAPDGFENLYDIISQDELDAVAARYKKIAGFEMEALNQKH</sequence>
<gene>
    <name evidence="4" type="ORF">ACFQZS_16930</name>
</gene>
<dbReference type="InterPro" id="IPR036188">
    <property type="entry name" value="FAD/NAD-bd_sf"/>
</dbReference>
<dbReference type="PRINTS" id="PR00420">
    <property type="entry name" value="RNGMNOXGNASE"/>
</dbReference>
<comment type="caution">
    <text evidence="4">The sequence shown here is derived from an EMBL/GenBank/DDBJ whole genome shotgun (WGS) entry which is preliminary data.</text>
</comment>
<protein>
    <submittedName>
        <fullName evidence="4">Flavin-dependent oxidoreductase</fullName>
    </submittedName>
</protein>